<evidence type="ECO:0000256" key="8">
    <source>
        <dbReference type="SAM" id="MobiDB-lite"/>
    </source>
</evidence>
<keyword evidence="2" id="KW-0479">Metal-binding</keyword>
<keyword evidence="4 7" id="KW-0863">Zinc-finger</keyword>
<dbReference type="OrthoDB" id="21474at2759"/>
<dbReference type="EMBL" id="CYKH01002205">
    <property type="protein sequence ID" value="CUG93897.1"/>
    <property type="molecule type" value="Genomic_DNA"/>
</dbReference>
<feature type="compositionally biased region" description="Low complexity" evidence="8">
    <location>
        <begin position="112"/>
        <end position="122"/>
    </location>
</feature>
<evidence type="ECO:0000313" key="11">
    <source>
        <dbReference type="Proteomes" id="UP000051952"/>
    </source>
</evidence>
<feature type="region of interest" description="Disordered" evidence="8">
    <location>
        <begin position="62"/>
        <end position="151"/>
    </location>
</feature>
<evidence type="ECO:0000256" key="1">
    <source>
        <dbReference type="ARBA" id="ARBA00004123"/>
    </source>
</evidence>
<dbReference type="GO" id="GO:0003677">
    <property type="term" value="F:DNA binding"/>
    <property type="evidence" value="ECO:0007669"/>
    <property type="project" value="InterPro"/>
</dbReference>
<reference evidence="11" key="1">
    <citation type="submission" date="2015-09" db="EMBL/GenBank/DDBJ databases">
        <authorList>
            <consortium name="Pathogen Informatics"/>
        </authorList>
    </citation>
    <scope>NUCLEOTIDE SEQUENCE [LARGE SCALE GENOMIC DNA]</scope>
    <source>
        <strain evidence="11">Lake Konstanz</strain>
    </source>
</reference>
<evidence type="ECO:0000259" key="9">
    <source>
        <dbReference type="Pfam" id="PF08790"/>
    </source>
</evidence>
<evidence type="ECO:0000313" key="10">
    <source>
        <dbReference type="EMBL" id="CUG93897.1"/>
    </source>
</evidence>
<feature type="compositionally biased region" description="Low complexity" evidence="8">
    <location>
        <begin position="129"/>
        <end position="142"/>
    </location>
</feature>
<evidence type="ECO:0000256" key="7">
    <source>
        <dbReference type="PROSITE-ProRule" id="PRU01145"/>
    </source>
</evidence>
<organism evidence="10 11">
    <name type="scientific">Bodo saltans</name>
    <name type="common">Flagellated protozoan</name>
    <dbReference type="NCBI Taxonomy" id="75058"/>
    <lineage>
        <taxon>Eukaryota</taxon>
        <taxon>Discoba</taxon>
        <taxon>Euglenozoa</taxon>
        <taxon>Kinetoplastea</taxon>
        <taxon>Metakinetoplastina</taxon>
        <taxon>Eubodonida</taxon>
        <taxon>Bodonidae</taxon>
        <taxon>Bodo</taxon>
    </lineage>
</organism>
<gene>
    <name evidence="10" type="ORF">BSAL_45480</name>
</gene>
<dbReference type="GO" id="GO:0006364">
    <property type="term" value="P:rRNA processing"/>
    <property type="evidence" value="ECO:0007669"/>
    <property type="project" value="TreeGrafter"/>
</dbReference>
<dbReference type="Gene3D" id="3.30.1490.490">
    <property type="match status" value="1"/>
</dbReference>
<evidence type="ECO:0000256" key="4">
    <source>
        <dbReference type="ARBA" id="ARBA00022771"/>
    </source>
</evidence>
<evidence type="ECO:0000256" key="6">
    <source>
        <dbReference type="ARBA" id="ARBA00023242"/>
    </source>
</evidence>
<protein>
    <recommendedName>
        <fullName evidence="9">Zinc finger C2H2 LYAR-type domain-containing protein</fullName>
    </recommendedName>
</protein>
<evidence type="ECO:0000256" key="5">
    <source>
        <dbReference type="ARBA" id="ARBA00022833"/>
    </source>
</evidence>
<feature type="domain" description="Zinc finger C2H2 LYAR-type" evidence="9">
    <location>
        <begin position="30"/>
        <end position="57"/>
    </location>
</feature>
<dbReference type="PANTHER" id="PTHR13100">
    <property type="entry name" value="CELL GROWTH-REGULATING NUCLEOLAR PROTEIN LYAR"/>
    <property type="match status" value="1"/>
</dbReference>
<dbReference type="PANTHER" id="PTHR13100:SF10">
    <property type="entry name" value="CELL GROWTH-REGULATING NUCLEOLAR PROTEIN"/>
    <property type="match status" value="1"/>
</dbReference>
<sequence>MVSFCCNVCNDVVTKGKVANHSRSCGSYSFSCVDCMVVFDLDTIKPHVSCISEVAKYQGKYASMPNGNPIKRARAPDSDDDEPPKQQVKPKRVIPTFSDSDDDDSWVKSKKPAASASSAIPSTKKKAASPKASPLSSPANAPSHPPPSIVISRVDKTSGQTAHEDVRIESFVLGSADVIAEITRNVLDESGHSSMPVKDVSKKVVERFQARLAKQIKDAVEHSIAVAGSRHSVRQVGAIVEKH</sequence>
<dbReference type="SUPFAM" id="SSF57667">
    <property type="entry name" value="beta-beta-alpha zinc fingers"/>
    <property type="match status" value="2"/>
</dbReference>
<dbReference type="VEuPathDB" id="TriTrypDB:BSAL_45480"/>
<proteinExistence type="predicted"/>
<keyword evidence="5" id="KW-0862">Zinc</keyword>
<evidence type="ECO:0000256" key="3">
    <source>
        <dbReference type="ARBA" id="ARBA00022737"/>
    </source>
</evidence>
<accession>A0A0S4JUI6</accession>
<dbReference type="InterPro" id="IPR036236">
    <property type="entry name" value="Znf_C2H2_sf"/>
</dbReference>
<keyword evidence="3" id="KW-0677">Repeat</keyword>
<dbReference type="GO" id="GO:0008270">
    <property type="term" value="F:zinc ion binding"/>
    <property type="evidence" value="ECO:0007669"/>
    <property type="project" value="UniProtKB-KW"/>
</dbReference>
<name>A0A0S4JUI6_BODSA</name>
<dbReference type="InterPro" id="IPR039999">
    <property type="entry name" value="LYAR"/>
</dbReference>
<keyword evidence="11" id="KW-1185">Reference proteome</keyword>
<dbReference type="PROSITE" id="PS51804">
    <property type="entry name" value="ZF_C2HC_LYAR"/>
    <property type="match status" value="2"/>
</dbReference>
<dbReference type="AlphaFoldDB" id="A0A0S4JUI6"/>
<comment type="subcellular location">
    <subcellularLocation>
        <location evidence="1">Nucleus</location>
    </subcellularLocation>
</comment>
<evidence type="ECO:0000256" key="2">
    <source>
        <dbReference type="ARBA" id="ARBA00022723"/>
    </source>
</evidence>
<dbReference type="Proteomes" id="UP000051952">
    <property type="component" value="Unassembled WGS sequence"/>
</dbReference>
<dbReference type="OMA" id="PRAPMND"/>
<dbReference type="GO" id="GO:0005730">
    <property type="term" value="C:nucleolus"/>
    <property type="evidence" value="ECO:0007669"/>
    <property type="project" value="TreeGrafter"/>
</dbReference>
<dbReference type="InterPro" id="IPR014898">
    <property type="entry name" value="Znf_C2H2_LYAR"/>
</dbReference>
<keyword evidence="6" id="KW-0539">Nucleus</keyword>
<dbReference type="Pfam" id="PF08790">
    <property type="entry name" value="zf-LYAR"/>
    <property type="match status" value="1"/>
</dbReference>
<dbReference type="GO" id="GO:0000122">
    <property type="term" value="P:negative regulation of transcription by RNA polymerase II"/>
    <property type="evidence" value="ECO:0007669"/>
    <property type="project" value="TreeGrafter"/>
</dbReference>